<dbReference type="Proteomes" id="UP000184357">
    <property type="component" value="Unassembled WGS sequence"/>
</dbReference>
<dbReference type="RefSeq" id="WP_073311111.1">
    <property type="nucleotide sequence ID" value="NZ_FQWV01000011.1"/>
</dbReference>
<keyword evidence="4" id="KW-1185">Reference proteome</keyword>
<feature type="region of interest" description="Disordered" evidence="1">
    <location>
        <begin position="119"/>
        <end position="153"/>
    </location>
</feature>
<dbReference type="SUPFAM" id="SSF49299">
    <property type="entry name" value="PKD domain"/>
    <property type="match status" value="3"/>
</dbReference>
<dbReference type="InterPro" id="IPR022409">
    <property type="entry name" value="PKD/Chitinase_dom"/>
</dbReference>
<dbReference type="OrthoDB" id="308103at2157"/>
<feature type="domain" description="PKD" evidence="2">
    <location>
        <begin position="565"/>
        <end position="625"/>
    </location>
</feature>
<proteinExistence type="predicted"/>
<dbReference type="CDD" id="cd00146">
    <property type="entry name" value="PKD"/>
    <property type="match status" value="1"/>
</dbReference>
<dbReference type="Pfam" id="PF00801">
    <property type="entry name" value="PKD"/>
    <property type="match status" value="1"/>
</dbReference>
<dbReference type="InterPro" id="IPR035986">
    <property type="entry name" value="PKD_dom_sf"/>
</dbReference>
<gene>
    <name evidence="3" type="ORF">SAMN05443636_3035</name>
</gene>
<organism evidence="3 4">
    <name type="scientific">Halobaculum gomorrense</name>
    <dbReference type="NCBI Taxonomy" id="43928"/>
    <lineage>
        <taxon>Archaea</taxon>
        <taxon>Methanobacteriati</taxon>
        <taxon>Methanobacteriota</taxon>
        <taxon>Stenosarchaea group</taxon>
        <taxon>Halobacteria</taxon>
        <taxon>Halobacteriales</taxon>
        <taxon>Haloferacaceae</taxon>
        <taxon>Halobaculum</taxon>
    </lineage>
</organism>
<evidence type="ECO:0000256" key="1">
    <source>
        <dbReference type="SAM" id="MobiDB-lite"/>
    </source>
</evidence>
<protein>
    <recommendedName>
        <fullName evidence="2">PKD domain-containing protein</fullName>
    </recommendedName>
</protein>
<evidence type="ECO:0000313" key="3">
    <source>
        <dbReference type="EMBL" id="SHH63025.1"/>
    </source>
</evidence>
<dbReference type="Pfam" id="PF18911">
    <property type="entry name" value="PKD_4"/>
    <property type="match status" value="1"/>
</dbReference>
<dbReference type="EMBL" id="FQWV01000011">
    <property type="protein sequence ID" value="SHH63025.1"/>
    <property type="molecule type" value="Genomic_DNA"/>
</dbReference>
<accession>A0A1M5UJ37</accession>
<sequence>MRCVSLAVALLVVASAVPASVVANGASENEPPLADAGLDQRVDRGAVVWLDGGGSLDPDGELVAHRWSIRTPDGRQIEPKSPTAVSTTFDASAVGRYEVTLTVTDDRGTVRSDTLYVDVAASDPTDHSFDENGSESGPNRPPTGRISGPDTVTRGESATFAADVYDPDGRVASYAWSNGEAGRSSTRTVDAPVGETVAFSVRVTDDDGATAVFRKSVTVVAGADDGGATADVGNAGPSAWIDGPDRVAVGEEAVFVLRARDADGTIVSGTWSEPSSSSGMVFRHTFGGAGEHTVSGSVRDDDGATATASKTVVVYDEGPPVASISGPDIKERGTSGTYTLDAVDPDGGQLTVSWNPAQSQLERESTRFVNHVGIEGVLGETVSVSATVTDDEGNSVTVTKETDVAASTQVGSSFSIPTVSPIRYQYYTHRPYRTSDPDTVEFGTYDFSTAVSYGEGKLVRVTWEFNDSTTMTQTLGRFSGRKRSAVRHTFISRNGGMITRSVRVTAIDADGQSTSEKWVSRVHSVATDNHVVFRAFEPGSDVPTAQPTIEPGERIDFRIGSYHDYKIEFGDGSEVTGHGTPGGRFYELSHVYDDPGTYTTRLFSSQGKRGKAIRTVVVTVQPSSYWEYRFMIESGKIQRVVSDTRPGGTDWAKVSVHRSGRSFTGRTREIVTTGPRQSFSDDNWVLTETQTQTRTRDIYRTRRDDPDGAGTDWRLHESNVRSETRTTYRDEYRWLGSRYRSPGWRFTGETRTRRIVRGDGHDHDRTRHTRSVRGDCTNWDLEPSPWGGFSRSCSRWEYDTEVWYSGHDHDGSTRWDTDYEFHREVAETERVWYHEYVGTRTYTVTVKRFAETEEWVEWLWERRMTDPKRSHSLTRPDPSNYLSGTLERVEVRCESGDGHYDHVKC</sequence>
<dbReference type="PROSITE" id="PS50093">
    <property type="entry name" value="PKD"/>
    <property type="match status" value="2"/>
</dbReference>
<name>A0A1M5UJ37_9EURY</name>
<dbReference type="InterPro" id="IPR000601">
    <property type="entry name" value="PKD_dom"/>
</dbReference>
<dbReference type="AlphaFoldDB" id="A0A1M5UJ37"/>
<reference evidence="3 4" key="1">
    <citation type="submission" date="2016-11" db="EMBL/GenBank/DDBJ databases">
        <authorList>
            <person name="Jaros S."/>
            <person name="Januszkiewicz K."/>
            <person name="Wedrychowicz H."/>
        </authorList>
    </citation>
    <scope>NUCLEOTIDE SEQUENCE [LARGE SCALE GENOMIC DNA]</scope>
    <source>
        <strain evidence="3 4">DSM 9297</strain>
    </source>
</reference>
<dbReference type="SMART" id="SM00089">
    <property type="entry name" value="PKD"/>
    <property type="match status" value="5"/>
</dbReference>
<dbReference type="Gene3D" id="2.60.40.10">
    <property type="entry name" value="Immunoglobulins"/>
    <property type="match status" value="4"/>
</dbReference>
<feature type="domain" description="PKD" evidence="2">
    <location>
        <begin position="236"/>
        <end position="314"/>
    </location>
</feature>
<evidence type="ECO:0000313" key="4">
    <source>
        <dbReference type="Proteomes" id="UP000184357"/>
    </source>
</evidence>
<dbReference type="STRING" id="43928.SAMN05443636_3035"/>
<dbReference type="InterPro" id="IPR013783">
    <property type="entry name" value="Ig-like_fold"/>
</dbReference>
<evidence type="ECO:0000259" key="2">
    <source>
        <dbReference type="PROSITE" id="PS50093"/>
    </source>
</evidence>